<dbReference type="Pfam" id="PF16491">
    <property type="entry name" value="Peptidase_M48_N"/>
    <property type="match status" value="1"/>
</dbReference>
<keyword evidence="7" id="KW-1133">Transmembrane helix</keyword>
<dbReference type="EMBL" id="JAVFWL010000001">
    <property type="protein sequence ID" value="KAK6727766.1"/>
    <property type="molecule type" value="Genomic_DNA"/>
</dbReference>
<sequence length="432" mass="50130">MSLLAALLGSSWAAFLWKSYLRYRQYNVQLLNEKRPREAEELITDEDYHRARDYNLDKHKYWFAYNAFNQIWTTILFTSGWLPWLWQLSSASPLPSIIFLLLKLFLDSLIDLPWEMYYSFVVEERHGFNKQTLDFFLKDQLKYFVLYAAVYGGLLAVTEFTIEKGGPYFYIYAWVIISVISLVFLHIYPTYIAPLFDEFVPLPDGELKVAIEKQAASLDFPLKGLFVVIGSKRSAHSNAYMYGFWKNKRIVIFDTILCAKEREKIQKSRGEVVDAADSSKVDGMTNDEMLAVLGHELGHWALWNSLIIMGLFDINLLIMLSVFARFYHWELLYEAFGFSATPPLIGIILVYTFVLGPYLQLAKTFLMVITRQCEYAADRFSAKLGRTSEMISALKKLAKDNLDMPVDDPLHSMCTRSHPTTAERIRELRKMQ</sequence>
<dbReference type="InterPro" id="IPR032456">
    <property type="entry name" value="Peptidase_M48_N"/>
</dbReference>
<protein>
    <recommendedName>
        <fullName evidence="7">CAAX prenyl protease</fullName>
        <ecNumber evidence="7">3.4.24.84</ecNumber>
    </recommendedName>
</protein>
<keyword evidence="4 7" id="KW-0862">Zinc</keyword>
<name>A0ABR1BRU4_NECAM</name>
<keyword evidence="2 7" id="KW-0479">Metal-binding</keyword>
<feature type="domain" description="CAAX prenyl protease 1 N-terminal" evidence="9">
    <location>
        <begin position="30"/>
        <end position="197"/>
    </location>
</feature>
<keyword evidence="1 7" id="KW-0645">Protease</keyword>
<comment type="subcellular location">
    <subcellularLocation>
        <location evidence="7">Endoplasmic reticulum membrane</location>
        <topology evidence="7">Multi-pass membrane protein</topology>
    </subcellularLocation>
</comment>
<organism evidence="10 11">
    <name type="scientific">Necator americanus</name>
    <name type="common">Human hookworm</name>
    <dbReference type="NCBI Taxonomy" id="51031"/>
    <lineage>
        <taxon>Eukaryota</taxon>
        <taxon>Metazoa</taxon>
        <taxon>Ecdysozoa</taxon>
        <taxon>Nematoda</taxon>
        <taxon>Chromadorea</taxon>
        <taxon>Rhabditida</taxon>
        <taxon>Rhabditina</taxon>
        <taxon>Rhabditomorpha</taxon>
        <taxon>Strongyloidea</taxon>
        <taxon>Ancylostomatidae</taxon>
        <taxon>Bunostominae</taxon>
        <taxon>Necator</taxon>
    </lineage>
</organism>
<evidence type="ECO:0000256" key="4">
    <source>
        <dbReference type="ARBA" id="ARBA00022833"/>
    </source>
</evidence>
<comment type="cofactor">
    <cofactor evidence="7">
        <name>Zn(2+)</name>
        <dbReference type="ChEBI" id="CHEBI:29105"/>
    </cofactor>
    <text evidence="7">Binds 1 zinc ion per subunit.</text>
</comment>
<dbReference type="InterPro" id="IPR027057">
    <property type="entry name" value="CAXX_Prtase_1"/>
</dbReference>
<keyword evidence="7" id="KW-0256">Endoplasmic reticulum</keyword>
<feature type="domain" description="Peptidase M48" evidence="8">
    <location>
        <begin position="202"/>
        <end position="431"/>
    </location>
</feature>
<comment type="caution">
    <text evidence="7">Lacks conserved residue(s) required for the propagation of feature annotation.</text>
</comment>
<dbReference type="Proteomes" id="UP001303046">
    <property type="component" value="Unassembled WGS sequence"/>
</dbReference>
<dbReference type="PANTHER" id="PTHR10120">
    <property type="entry name" value="CAAX PRENYL PROTEASE 1"/>
    <property type="match status" value="1"/>
</dbReference>
<keyword evidence="7" id="KW-0472">Membrane</keyword>
<proteinExistence type="inferred from homology"/>
<evidence type="ECO:0000256" key="7">
    <source>
        <dbReference type="RuleBase" id="RU366005"/>
    </source>
</evidence>
<comment type="similarity">
    <text evidence="7">Belongs to the peptidase M48A family.</text>
</comment>
<keyword evidence="3 7" id="KW-0378">Hydrolase</keyword>
<comment type="function">
    <text evidence="7">Proteolytically removes the C-terminal three residues of farnesylated proteins.</text>
</comment>
<gene>
    <name evidence="10" type="primary">Necator_chrI.g1572</name>
    <name evidence="10" type="ORF">RB195_005446</name>
</gene>
<evidence type="ECO:0000256" key="3">
    <source>
        <dbReference type="ARBA" id="ARBA00022801"/>
    </source>
</evidence>
<evidence type="ECO:0000256" key="1">
    <source>
        <dbReference type="ARBA" id="ARBA00022670"/>
    </source>
</evidence>
<reference evidence="10 11" key="1">
    <citation type="submission" date="2023-08" db="EMBL/GenBank/DDBJ databases">
        <title>A Necator americanus chromosomal reference genome.</title>
        <authorList>
            <person name="Ilik V."/>
            <person name="Petrzelkova K.J."/>
            <person name="Pardy F."/>
            <person name="Fuh T."/>
            <person name="Niatou-Singa F.S."/>
            <person name="Gouil Q."/>
            <person name="Baker L."/>
            <person name="Ritchie M.E."/>
            <person name="Jex A.R."/>
            <person name="Gazzola D."/>
            <person name="Li H."/>
            <person name="Toshio Fujiwara R."/>
            <person name="Zhan B."/>
            <person name="Aroian R.V."/>
            <person name="Pafco B."/>
            <person name="Schwarz E.M."/>
        </authorList>
    </citation>
    <scope>NUCLEOTIDE SEQUENCE [LARGE SCALE GENOMIC DNA]</scope>
    <source>
        <strain evidence="10 11">Aroian</strain>
        <tissue evidence="10">Whole animal</tissue>
    </source>
</reference>
<dbReference type="EC" id="3.4.24.84" evidence="7"/>
<evidence type="ECO:0000256" key="6">
    <source>
        <dbReference type="ARBA" id="ARBA00044456"/>
    </source>
</evidence>
<accession>A0ABR1BRU4</accession>
<keyword evidence="5 7" id="KW-0482">Metalloprotease</keyword>
<keyword evidence="11" id="KW-1185">Reference proteome</keyword>
<evidence type="ECO:0000313" key="11">
    <source>
        <dbReference type="Proteomes" id="UP001303046"/>
    </source>
</evidence>
<feature type="transmembrane region" description="Helical" evidence="7">
    <location>
        <begin position="168"/>
        <end position="188"/>
    </location>
</feature>
<evidence type="ECO:0000259" key="9">
    <source>
        <dbReference type="Pfam" id="PF16491"/>
    </source>
</evidence>
<dbReference type="Pfam" id="PF01435">
    <property type="entry name" value="Peptidase_M48"/>
    <property type="match status" value="1"/>
</dbReference>
<keyword evidence="7" id="KW-0812">Transmembrane</keyword>
<dbReference type="Gene3D" id="3.30.2010.10">
    <property type="entry name" value="Metalloproteases ('zincins'), catalytic domain"/>
    <property type="match status" value="1"/>
</dbReference>
<evidence type="ECO:0000313" key="10">
    <source>
        <dbReference type="EMBL" id="KAK6727766.1"/>
    </source>
</evidence>
<feature type="transmembrane region" description="Helical" evidence="7">
    <location>
        <begin position="344"/>
        <end position="361"/>
    </location>
</feature>
<dbReference type="CDD" id="cd07343">
    <property type="entry name" value="M48A_Zmpste24p_like"/>
    <property type="match status" value="1"/>
</dbReference>
<dbReference type="InterPro" id="IPR001915">
    <property type="entry name" value="Peptidase_M48"/>
</dbReference>
<feature type="transmembrane region" description="Helical" evidence="7">
    <location>
        <begin position="143"/>
        <end position="162"/>
    </location>
</feature>
<comment type="catalytic activity">
    <reaction evidence="6 7">
        <text>Hydrolyzes the peptide bond -P2-(S-farnesyl or geranylgeranyl)C-P1'-P2'-P3'-COOH where P1' and P2' are amino acids with aliphatic side chains and P3' is any C-terminal residue.</text>
        <dbReference type="EC" id="3.4.24.84"/>
    </reaction>
</comment>
<evidence type="ECO:0000256" key="2">
    <source>
        <dbReference type="ARBA" id="ARBA00022723"/>
    </source>
</evidence>
<comment type="caution">
    <text evidence="10">The sequence shown here is derived from an EMBL/GenBank/DDBJ whole genome shotgun (WGS) entry which is preliminary data.</text>
</comment>
<evidence type="ECO:0000256" key="5">
    <source>
        <dbReference type="ARBA" id="ARBA00023049"/>
    </source>
</evidence>
<evidence type="ECO:0000259" key="8">
    <source>
        <dbReference type="Pfam" id="PF01435"/>
    </source>
</evidence>
<feature type="transmembrane region" description="Helical" evidence="7">
    <location>
        <begin position="300"/>
        <end position="324"/>
    </location>
</feature>